<dbReference type="EMBL" id="KV417482">
    <property type="protein sequence ID" value="KZP33446.1"/>
    <property type="molecule type" value="Genomic_DNA"/>
</dbReference>
<dbReference type="OrthoDB" id="8922241at2759"/>
<name>A0A166W6U3_9AGAM</name>
<organism evidence="2 3">
    <name type="scientific">Athelia psychrophila</name>
    <dbReference type="NCBI Taxonomy" id="1759441"/>
    <lineage>
        <taxon>Eukaryota</taxon>
        <taxon>Fungi</taxon>
        <taxon>Dikarya</taxon>
        <taxon>Basidiomycota</taxon>
        <taxon>Agaricomycotina</taxon>
        <taxon>Agaricomycetes</taxon>
        <taxon>Agaricomycetidae</taxon>
        <taxon>Atheliales</taxon>
        <taxon>Atheliaceae</taxon>
        <taxon>Athelia</taxon>
    </lineage>
</organism>
<feature type="region of interest" description="Disordered" evidence="1">
    <location>
        <begin position="93"/>
        <end position="113"/>
    </location>
</feature>
<gene>
    <name evidence="2" type="ORF">FIBSPDRAFT_1036012</name>
</gene>
<evidence type="ECO:0000313" key="2">
    <source>
        <dbReference type="EMBL" id="KZP33446.1"/>
    </source>
</evidence>
<evidence type="ECO:0000313" key="3">
    <source>
        <dbReference type="Proteomes" id="UP000076532"/>
    </source>
</evidence>
<sequence length="316" mass="35851">MMPKTDLNFTNFEAGHARLLGSTEDHHPFVEFLAQSRDDFGTETCNFDVNGFFAFDSSPNEAALGEKLSLWDHKSGSQLSLDDKEATLMMDTEHTSDDAESSAETDSDPAPISALGRNLLERTRPRYLIPEWMDEVSEKCMPEDGESASADEYAPALLPNLLKRIRKDKGEGFSMMDPLSSCTMLPARKKERISKITCPPEEWTAREIHRWTCKSCGFVQRNQRKCDLSRHERKHVRVDSKAFVCCGIQESGAESSIRAVPVDKRAERIYVRGAWRVGGCQKTFTRLDALKRHLRSEPGFGCTTDYYEFHPKNRLT</sequence>
<dbReference type="Proteomes" id="UP000076532">
    <property type="component" value="Unassembled WGS sequence"/>
</dbReference>
<protein>
    <recommendedName>
        <fullName evidence="4">C2H2-type domain-containing protein</fullName>
    </recommendedName>
</protein>
<evidence type="ECO:0008006" key="4">
    <source>
        <dbReference type="Google" id="ProtNLM"/>
    </source>
</evidence>
<dbReference type="AlphaFoldDB" id="A0A166W6U3"/>
<proteinExistence type="predicted"/>
<keyword evidence="3" id="KW-1185">Reference proteome</keyword>
<reference evidence="2 3" key="1">
    <citation type="journal article" date="2016" name="Mol. Biol. Evol.">
        <title>Comparative Genomics of Early-Diverging Mushroom-Forming Fungi Provides Insights into the Origins of Lignocellulose Decay Capabilities.</title>
        <authorList>
            <person name="Nagy L.G."/>
            <person name="Riley R."/>
            <person name="Tritt A."/>
            <person name="Adam C."/>
            <person name="Daum C."/>
            <person name="Floudas D."/>
            <person name="Sun H."/>
            <person name="Yadav J.S."/>
            <person name="Pangilinan J."/>
            <person name="Larsson K.H."/>
            <person name="Matsuura K."/>
            <person name="Barry K."/>
            <person name="Labutti K."/>
            <person name="Kuo R."/>
            <person name="Ohm R.A."/>
            <person name="Bhattacharya S.S."/>
            <person name="Shirouzu T."/>
            <person name="Yoshinaga Y."/>
            <person name="Martin F.M."/>
            <person name="Grigoriev I.V."/>
            <person name="Hibbett D.S."/>
        </authorList>
    </citation>
    <scope>NUCLEOTIDE SEQUENCE [LARGE SCALE GENOMIC DNA]</scope>
    <source>
        <strain evidence="2 3">CBS 109695</strain>
    </source>
</reference>
<accession>A0A166W6U3</accession>
<feature type="compositionally biased region" description="Acidic residues" evidence="1">
    <location>
        <begin position="98"/>
        <end position="107"/>
    </location>
</feature>
<evidence type="ECO:0000256" key="1">
    <source>
        <dbReference type="SAM" id="MobiDB-lite"/>
    </source>
</evidence>
<dbReference type="STRING" id="436010.A0A166W6U3"/>